<dbReference type="OrthoDB" id="5195143at2"/>
<reference evidence="1 2" key="1">
    <citation type="submission" date="2015-11" db="EMBL/GenBank/DDBJ databases">
        <title>Genome-wide analysis reveals the secondary metabolome in Streptomyces kanasensis ZX01.</title>
        <authorList>
            <person name="Zhang G."/>
            <person name="Han L."/>
            <person name="Feng J."/>
            <person name="Zhang X."/>
        </authorList>
    </citation>
    <scope>NUCLEOTIDE SEQUENCE [LARGE SCALE GENOMIC DNA]</scope>
    <source>
        <strain evidence="1 2">ZX01</strain>
    </source>
</reference>
<dbReference type="NCBIfam" id="NF033530">
    <property type="entry name" value="lasso_PqqD_Strm"/>
    <property type="match status" value="1"/>
</dbReference>
<dbReference type="InterPro" id="IPR041881">
    <property type="entry name" value="PqqD_sf"/>
</dbReference>
<name>A0A124EDC3_9ACTN</name>
<comment type="caution">
    <text evidence="1">The sequence shown here is derived from an EMBL/GenBank/DDBJ whole genome shotgun (WGS) entry which is preliminary data.</text>
</comment>
<keyword evidence="2" id="KW-1185">Reference proteome</keyword>
<protein>
    <recommendedName>
        <fullName evidence="3">HPr-rel-A system PqqD family protein</fullName>
    </recommendedName>
</protein>
<evidence type="ECO:0000313" key="2">
    <source>
        <dbReference type="Proteomes" id="UP000054011"/>
    </source>
</evidence>
<dbReference type="Gene3D" id="1.10.10.1150">
    <property type="entry name" value="Coenzyme PQQ synthesis protein D (PqqD)"/>
    <property type="match status" value="1"/>
</dbReference>
<dbReference type="AlphaFoldDB" id="A0A124EDC3"/>
<dbReference type="EMBL" id="LNSV01000003">
    <property type="protein sequence ID" value="KUH40356.1"/>
    <property type="molecule type" value="Genomic_DNA"/>
</dbReference>
<dbReference type="STRING" id="936756.ATE80_01805"/>
<evidence type="ECO:0008006" key="3">
    <source>
        <dbReference type="Google" id="ProtNLM"/>
    </source>
</evidence>
<evidence type="ECO:0000313" key="1">
    <source>
        <dbReference type="EMBL" id="KUH40356.1"/>
    </source>
</evidence>
<dbReference type="InterPro" id="IPR008792">
    <property type="entry name" value="PQQD"/>
</dbReference>
<dbReference type="RefSeq" id="WP_058940300.1">
    <property type="nucleotide sequence ID" value="NZ_LNSV01000003.1"/>
</dbReference>
<dbReference type="Proteomes" id="UP000054011">
    <property type="component" value="Unassembled WGS sequence"/>
</dbReference>
<organism evidence="1 2">
    <name type="scientific">Streptomyces kanasensis</name>
    <dbReference type="NCBI Taxonomy" id="936756"/>
    <lineage>
        <taxon>Bacteria</taxon>
        <taxon>Bacillati</taxon>
        <taxon>Actinomycetota</taxon>
        <taxon>Actinomycetes</taxon>
        <taxon>Kitasatosporales</taxon>
        <taxon>Streptomycetaceae</taxon>
        <taxon>Streptomyces</taxon>
    </lineage>
</organism>
<dbReference type="Pfam" id="PF05402">
    <property type="entry name" value="PqqD"/>
    <property type="match status" value="1"/>
</dbReference>
<sequence length="84" mass="8542">MALRFSADVSTAKTDYGTVLLDERGGEYWELNPSATLVVGVLMSGGDEDAAAAALVAEFDVDPQGAARDVAALVGELRAAGLAA</sequence>
<accession>A0A124EDC3</accession>
<gene>
    <name evidence="1" type="ORF">ATE80_01805</name>
</gene>
<proteinExistence type="predicted"/>